<sequence>DAGADAIAQKWFNWLGETFPSVVISYLNKPFNDVRISSLRLLLALFDHPWAIRIFYSSAGFLISILNRGTENNAEGKQYKYDVICKLIDSADSAISPEDMIRLKMYRREGAFYVERNPQVDMEND</sequence>
<dbReference type="PANTHER" id="PTHR13554:SF10">
    <property type="entry name" value="26S PROTEASOME NON-ATPASE REGULATORY SUBUNIT 5"/>
    <property type="match status" value="1"/>
</dbReference>
<dbReference type="STRING" id="387005.A0A183I7E3"/>
<proteinExistence type="predicted"/>
<evidence type="ECO:0000313" key="1">
    <source>
        <dbReference type="EMBL" id="VDP23073.1"/>
    </source>
</evidence>
<dbReference type="WBParaSite" id="OFLC_0001566801-mRNA-1">
    <property type="protein sequence ID" value="OFLC_0001566801-mRNA-1"/>
    <property type="gene ID" value="OFLC_0001566801"/>
</dbReference>
<keyword evidence="2" id="KW-1185">Reference proteome</keyword>
<reference evidence="1 2" key="2">
    <citation type="submission" date="2018-11" db="EMBL/GenBank/DDBJ databases">
        <authorList>
            <consortium name="Pathogen Informatics"/>
        </authorList>
    </citation>
    <scope>NUCLEOTIDE SEQUENCE [LARGE SCALE GENOMIC DNA]</scope>
</reference>
<evidence type="ECO:0000313" key="2">
    <source>
        <dbReference type="Proteomes" id="UP000267606"/>
    </source>
</evidence>
<name>A0A183I7E3_9BILA</name>
<dbReference type="InterPro" id="IPR019538">
    <property type="entry name" value="PSMD5"/>
</dbReference>
<dbReference type="AlphaFoldDB" id="A0A183I7E3"/>
<dbReference type="Pfam" id="PF10508">
    <property type="entry name" value="Proteasom_PSMB"/>
    <property type="match status" value="1"/>
</dbReference>
<dbReference type="GO" id="GO:0043248">
    <property type="term" value="P:proteasome assembly"/>
    <property type="evidence" value="ECO:0007669"/>
    <property type="project" value="InterPro"/>
</dbReference>
<dbReference type="EMBL" id="UZAJ01042556">
    <property type="protein sequence ID" value="VDP23073.1"/>
    <property type="molecule type" value="Genomic_DNA"/>
</dbReference>
<gene>
    <name evidence="1" type="ORF">OFLC_LOCUS15655</name>
</gene>
<dbReference type="GO" id="GO:0005829">
    <property type="term" value="C:cytosol"/>
    <property type="evidence" value="ECO:0007669"/>
    <property type="project" value="TreeGrafter"/>
</dbReference>
<reference evidence="3" key="1">
    <citation type="submission" date="2016-06" db="UniProtKB">
        <authorList>
            <consortium name="WormBaseParasite"/>
        </authorList>
    </citation>
    <scope>IDENTIFICATION</scope>
</reference>
<evidence type="ECO:0000313" key="3">
    <source>
        <dbReference type="WBParaSite" id="OFLC_0001566801-mRNA-1"/>
    </source>
</evidence>
<accession>A0A183I7E3</accession>
<dbReference type="Proteomes" id="UP000267606">
    <property type="component" value="Unassembled WGS sequence"/>
</dbReference>
<protein>
    <submittedName>
        <fullName evidence="3">26S proteasome non-ATPase regulatory subunit 5</fullName>
    </submittedName>
</protein>
<organism evidence="3">
    <name type="scientific">Onchocerca flexuosa</name>
    <dbReference type="NCBI Taxonomy" id="387005"/>
    <lineage>
        <taxon>Eukaryota</taxon>
        <taxon>Metazoa</taxon>
        <taxon>Ecdysozoa</taxon>
        <taxon>Nematoda</taxon>
        <taxon>Chromadorea</taxon>
        <taxon>Rhabditida</taxon>
        <taxon>Spirurina</taxon>
        <taxon>Spiruromorpha</taxon>
        <taxon>Filarioidea</taxon>
        <taxon>Onchocercidae</taxon>
        <taxon>Onchocerca</taxon>
    </lineage>
</organism>
<dbReference type="PANTHER" id="PTHR13554">
    <property type="entry name" value="26S PROTEASOME NON-ATPASE REGULATORY SUBUNIT 5-RELATED"/>
    <property type="match status" value="1"/>
</dbReference>